<accession>A0A397SKW6</accession>
<evidence type="ECO:0000313" key="2">
    <source>
        <dbReference type="Proteomes" id="UP000265703"/>
    </source>
</evidence>
<keyword evidence="2" id="KW-1185">Reference proteome</keyword>
<reference evidence="1 2" key="1">
    <citation type="submission" date="2018-06" db="EMBL/GenBank/DDBJ databases">
        <title>Comparative genomics reveals the genomic features of Rhizophagus irregularis, R. cerebriforme, R. diaphanum and Gigaspora rosea, and their symbiotic lifestyle signature.</title>
        <authorList>
            <person name="Morin E."/>
            <person name="San Clemente H."/>
            <person name="Chen E.C.H."/>
            <person name="De La Providencia I."/>
            <person name="Hainaut M."/>
            <person name="Kuo A."/>
            <person name="Kohler A."/>
            <person name="Murat C."/>
            <person name="Tang N."/>
            <person name="Roy S."/>
            <person name="Loubradou J."/>
            <person name="Henrissat B."/>
            <person name="Grigoriev I.V."/>
            <person name="Corradi N."/>
            <person name="Roux C."/>
            <person name="Martin F.M."/>
        </authorList>
    </citation>
    <scope>NUCLEOTIDE SEQUENCE [LARGE SCALE GENOMIC DNA]</scope>
    <source>
        <strain evidence="1 2">DAOM 227022</strain>
    </source>
</reference>
<comment type="caution">
    <text evidence="1">The sequence shown here is derived from an EMBL/GenBank/DDBJ whole genome shotgun (WGS) entry which is preliminary data.</text>
</comment>
<sequence length="151" mass="17343">MLSGSYPKVPIDVEILRQESASTNLSNNMKERIMITRAEEEYASKQNNQQLNQKNDNMEIKKEISVNKPLPDKSSTKKKIKEKTFTPHIITGYMVSPKLEQNMHIIMLYDVPDNWNAEEITGAINKDLGSLLKATISKKEKYQYIRATIVL</sequence>
<gene>
    <name evidence="1" type="ORF">C1645_832010</name>
</gene>
<dbReference type="AlphaFoldDB" id="A0A397SKW6"/>
<protein>
    <submittedName>
        <fullName evidence="1">Uncharacterized protein</fullName>
    </submittedName>
</protein>
<name>A0A397SKW6_9GLOM</name>
<dbReference type="EMBL" id="QKYT01000480">
    <property type="protein sequence ID" value="RIA84617.1"/>
    <property type="molecule type" value="Genomic_DNA"/>
</dbReference>
<evidence type="ECO:0000313" key="1">
    <source>
        <dbReference type="EMBL" id="RIA84617.1"/>
    </source>
</evidence>
<organism evidence="1 2">
    <name type="scientific">Glomus cerebriforme</name>
    <dbReference type="NCBI Taxonomy" id="658196"/>
    <lineage>
        <taxon>Eukaryota</taxon>
        <taxon>Fungi</taxon>
        <taxon>Fungi incertae sedis</taxon>
        <taxon>Mucoromycota</taxon>
        <taxon>Glomeromycotina</taxon>
        <taxon>Glomeromycetes</taxon>
        <taxon>Glomerales</taxon>
        <taxon>Glomeraceae</taxon>
        <taxon>Glomus</taxon>
    </lineage>
</organism>
<dbReference type="Proteomes" id="UP000265703">
    <property type="component" value="Unassembled WGS sequence"/>
</dbReference>
<proteinExistence type="predicted"/>